<proteinExistence type="predicted"/>
<organism evidence="2 3">
    <name type="scientific">Sporosarcina limicola</name>
    <dbReference type="NCBI Taxonomy" id="34101"/>
    <lineage>
        <taxon>Bacteria</taxon>
        <taxon>Bacillati</taxon>
        <taxon>Bacillota</taxon>
        <taxon>Bacilli</taxon>
        <taxon>Bacillales</taxon>
        <taxon>Caryophanaceae</taxon>
        <taxon>Sporosarcina</taxon>
    </lineage>
</organism>
<reference evidence="2" key="1">
    <citation type="submission" date="2020-10" db="EMBL/GenBank/DDBJ databases">
        <title>Genomic Encyclopedia of Type Strains, Phase IV (KMG-IV): sequencing the most valuable type-strain genomes for metagenomic binning, comparative biology and taxonomic classification.</title>
        <authorList>
            <person name="Goeker M."/>
        </authorList>
    </citation>
    <scope>NUCLEOTIDE SEQUENCE</scope>
    <source>
        <strain evidence="2">DSM 13886</strain>
    </source>
</reference>
<dbReference type="Pfam" id="PF11151">
    <property type="entry name" value="DUF2929"/>
    <property type="match status" value="1"/>
</dbReference>
<dbReference type="Proteomes" id="UP000658225">
    <property type="component" value="Unassembled WGS sequence"/>
</dbReference>
<dbReference type="InterPro" id="IPR021324">
    <property type="entry name" value="DUF2929"/>
</dbReference>
<evidence type="ECO:0000313" key="3">
    <source>
        <dbReference type="Proteomes" id="UP000658225"/>
    </source>
</evidence>
<dbReference type="EMBL" id="JADBEL010000010">
    <property type="protein sequence ID" value="MBE1555059.1"/>
    <property type="molecule type" value="Genomic_DNA"/>
</dbReference>
<evidence type="ECO:0000256" key="1">
    <source>
        <dbReference type="SAM" id="Phobius"/>
    </source>
</evidence>
<feature type="transmembrane region" description="Helical" evidence="1">
    <location>
        <begin position="32"/>
        <end position="52"/>
    </location>
</feature>
<comment type="caution">
    <text evidence="2">The sequence shown here is derived from an EMBL/GenBank/DDBJ whole genome shotgun (WGS) entry which is preliminary data.</text>
</comment>
<keyword evidence="1" id="KW-0812">Transmembrane</keyword>
<protein>
    <recommendedName>
        <fullName evidence="4">DUF2929 domain-containing protein</fullName>
    </recommendedName>
</protein>
<sequence length="60" mass="6550">MRYLMTFVWSFLLVTMLNYVAGSIANIPFDFISGAIMSVVLAVFVLIISASLPEGPVADH</sequence>
<keyword evidence="1" id="KW-1133">Transmembrane helix</keyword>
<keyword evidence="3" id="KW-1185">Reference proteome</keyword>
<dbReference type="AlphaFoldDB" id="A0A927R6K2"/>
<evidence type="ECO:0000313" key="2">
    <source>
        <dbReference type="EMBL" id="MBE1555059.1"/>
    </source>
</evidence>
<keyword evidence="1" id="KW-0472">Membrane</keyword>
<name>A0A927R6K2_9BACL</name>
<dbReference type="RefSeq" id="WP_192598799.1">
    <property type="nucleotide sequence ID" value="NZ_JADBEL010000010.1"/>
</dbReference>
<evidence type="ECO:0008006" key="4">
    <source>
        <dbReference type="Google" id="ProtNLM"/>
    </source>
</evidence>
<accession>A0A927R6K2</accession>
<gene>
    <name evidence="2" type="ORF">H4683_002158</name>
</gene>